<dbReference type="GO" id="GO:0005634">
    <property type="term" value="C:nucleus"/>
    <property type="evidence" value="ECO:0007669"/>
    <property type="project" value="TreeGrafter"/>
</dbReference>
<gene>
    <name evidence="8" type="ORF">g.1752</name>
</gene>
<dbReference type="SMART" id="SM00355">
    <property type="entry name" value="ZnF_C2H2"/>
    <property type="match status" value="4"/>
</dbReference>
<feature type="compositionally biased region" description="Acidic residues" evidence="6">
    <location>
        <begin position="10"/>
        <end position="20"/>
    </location>
</feature>
<keyword evidence="3 5" id="KW-0863">Zinc-finger</keyword>
<sequence length="199" mass="23128">MKKEDKVENENLDGDAIENEAEGKPLNVHLLTYSSLEKLLKDKQDPDSDPKCPGCFRACRSNFFLVHYACRNLIRSEDSLSTPQHLCPKCGTAFRHHTSYIRHMRGCGKPKSRVPLGKPPWICKSCGRIYKNYNSFSRHRGECGVPPPHECSRCHMKFREKNKLFKHNLKDHFTCTVCNMQFSMKRKLDYHVAHEHLIL</sequence>
<accession>A0A1B6IM51</accession>
<reference evidence="8" key="1">
    <citation type="submission" date="2015-11" db="EMBL/GenBank/DDBJ databases">
        <title>De novo transcriptome assembly of four potential Pierce s Disease insect vectors from Arizona vineyards.</title>
        <authorList>
            <person name="Tassone E.E."/>
        </authorList>
    </citation>
    <scope>NUCLEOTIDE SEQUENCE</scope>
</reference>
<keyword evidence="4" id="KW-0862">Zinc</keyword>
<dbReference type="SUPFAM" id="SSF57667">
    <property type="entry name" value="beta-beta-alpha zinc fingers"/>
    <property type="match status" value="1"/>
</dbReference>
<dbReference type="GO" id="GO:0008270">
    <property type="term" value="F:zinc ion binding"/>
    <property type="evidence" value="ECO:0007669"/>
    <property type="project" value="UniProtKB-KW"/>
</dbReference>
<evidence type="ECO:0000256" key="5">
    <source>
        <dbReference type="PROSITE-ProRule" id="PRU00042"/>
    </source>
</evidence>
<keyword evidence="2" id="KW-0677">Repeat</keyword>
<name>A0A1B6IM51_9HEMI</name>
<keyword evidence="1" id="KW-0479">Metal-binding</keyword>
<evidence type="ECO:0000313" key="8">
    <source>
        <dbReference type="EMBL" id="JAS87975.1"/>
    </source>
</evidence>
<protein>
    <recommendedName>
        <fullName evidence="7">C2H2-type domain-containing protein</fullName>
    </recommendedName>
</protein>
<organism evidence="8">
    <name type="scientific">Homalodisca liturata</name>
    <dbReference type="NCBI Taxonomy" id="320908"/>
    <lineage>
        <taxon>Eukaryota</taxon>
        <taxon>Metazoa</taxon>
        <taxon>Ecdysozoa</taxon>
        <taxon>Arthropoda</taxon>
        <taxon>Hexapoda</taxon>
        <taxon>Insecta</taxon>
        <taxon>Pterygota</taxon>
        <taxon>Neoptera</taxon>
        <taxon>Paraneoptera</taxon>
        <taxon>Hemiptera</taxon>
        <taxon>Auchenorrhyncha</taxon>
        <taxon>Membracoidea</taxon>
        <taxon>Cicadellidae</taxon>
        <taxon>Cicadellinae</taxon>
        <taxon>Proconiini</taxon>
        <taxon>Homalodisca</taxon>
    </lineage>
</organism>
<dbReference type="PANTHER" id="PTHR24409:SF295">
    <property type="entry name" value="AZ2-RELATED"/>
    <property type="match status" value="1"/>
</dbReference>
<evidence type="ECO:0000256" key="4">
    <source>
        <dbReference type="ARBA" id="ARBA00022833"/>
    </source>
</evidence>
<evidence type="ECO:0000256" key="1">
    <source>
        <dbReference type="ARBA" id="ARBA00022723"/>
    </source>
</evidence>
<proteinExistence type="predicted"/>
<dbReference type="GO" id="GO:0000981">
    <property type="term" value="F:DNA-binding transcription factor activity, RNA polymerase II-specific"/>
    <property type="evidence" value="ECO:0007669"/>
    <property type="project" value="TreeGrafter"/>
</dbReference>
<dbReference type="InterPro" id="IPR036236">
    <property type="entry name" value="Znf_C2H2_sf"/>
</dbReference>
<dbReference type="PROSITE" id="PS00028">
    <property type="entry name" value="ZINC_FINGER_C2H2_1"/>
    <property type="match status" value="1"/>
</dbReference>
<evidence type="ECO:0000256" key="2">
    <source>
        <dbReference type="ARBA" id="ARBA00022737"/>
    </source>
</evidence>
<dbReference type="PROSITE" id="PS50157">
    <property type="entry name" value="ZINC_FINGER_C2H2_2"/>
    <property type="match status" value="1"/>
</dbReference>
<feature type="region of interest" description="Disordered" evidence="6">
    <location>
        <begin position="1"/>
        <end position="20"/>
    </location>
</feature>
<feature type="domain" description="C2H2-type" evidence="7">
    <location>
        <begin position="85"/>
        <end position="120"/>
    </location>
</feature>
<evidence type="ECO:0000259" key="7">
    <source>
        <dbReference type="PROSITE" id="PS50157"/>
    </source>
</evidence>
<dbReference type="Pfam" id="PF00096">
    <property type="entry name" value="zf-C2H2"/>
    <property type="match status" value="1"/>
</dbReference>
<dbReference type="Gene3D" id="3.30.160.60">
    <property type="entry name" value="Classic Zinc Finger"/>
    <property type="match status" value="1"/>
</dbReference>
<dbReference type="AlphaFoldDB" id="A0A1B6IM51"/>
<dbReference type="PANTHER" id="PTHR24409">
    <property type="entry name" value="ZINC FINGER PROTEIN 142"/>
    <property type="match status" value="1"/>
</dbReference>
<dbReference type="GO" id="GO:0000977">
    <property type="term" value="F:RNA polymerase II transcription regulatory region sequence-specific DNA binding"/>
    <property type="evidence" value="ECO:0007669"/>
    <property type="project" value="TreeGrafter"/>
</dbReference>
<evidence type="ECO:0000256" key="3">
    <source>
        <dbReference type="ARBA" id="ARBA00022771"/>
    </source>
</evidence>
<dbReference type="InterPro" id="IPR013087">
    <property type="entry name" value="Znf_C2H2_type"/>
</dbReference>
<dbReference type="EMBL" id="GECU01019731">
    <property type="protein sequence ID" value="JAS87975.1"/>
    <property type="molecule type" value="Transcribed_RNA"/>
</dbReference>
<evidence type="ECO:0000256" key="6">
    <source>
        <dbReference type="SAM" id="MobiDB-lite"/>
    </source>
</evidence>